<dbReference type="AlphaFoldDB" id="A0A183TTH5"/>
<proteinExistence type="predicted"/>
<accession>A0A183TTH5</accession>
<organism evidence="1">
    <name type="scientific">Schistocephalus solidus</name>
    <name type="common">Tapeworm</name>
    <dbReference type="NCBI Taxonomy" id="70667"/>
    <lineage>
        <taxon>Eukaryota</taxon>
        <taxon>Metazoa</taxon>
        <taxon>Spiralia</taxon>
        <taxon>Lophotrochozoa</taxon>
        <taxon>Platyhelminthes</taxon>
        <taxon>Cestoda</taxon>
        <taxon>Eucestoda</taxon>
        <taxon>Diphyllobothriidea</taxon>
        <taxon>Diphyllobothriidae</taxon>
        <taxon>Schistocephalus</taxon>
    </lineage>
</organism>
<sequence>LTRPPQPIHFPRIRIKYAEFRYLNYSFSRGSLPWRPDADMGTACNENNDASLGFLRTDQSVLDTTKGLVFYGGDTYFSGKPDTRVPDVSEFGCLTQLSSAHTRTTALYAKKANTDGPVKPLPISVSRIYNYGGSSQTPVQASTLNTATFLLATASLPVSGFHKTATDCCSRHWPCVSRAKKRSQRSRLCGWPGIGPTLQCHPFSGLVNSATDANFLGQGLAVYINKQLLWYLMNI</sequence>
<evidence type="ECO:0000313" key="1">
    <source>
        <dbReference type="WBParaSite" id="SSLN_0002050801-mRNA-1"/>
    </source>
</evidence>
<name>A0A183TTH5_SCHSO</name>
<reference evidence="1" key="1">
    <citation type="submission" date="2016-06" db="UniProtKB">
        <authorList>
            <consortium name="WormBaseParasite"/>
        </authorList>
    </citation>
    <scope>IDENTIFICATION</scope>
</reference>
<dbReference type="WBParaSite" id="SSLN_0002050801-mRNA-1">
    <property type="protein sequence ID" value="SSLN_0002050801-mRNA-1"/>
    <property type="gene ID" value="SSLN_0002050801"/>
</dbReference>
<protein>
    <submittedName>
        <fullName evidence="1">Laminin IV type A domain-containing protein</fullName>
    </submittedName>
</protein>